<name>D6TQD4_KTERA</name>
<accession>D6TQD4</accession>
<organism evidence="3 4">
    <name type="scientific">Ktedonobacter racemifer DSM 44963</name>
    <dbReference type="NCBI Taxonomy" id="485913"/>
    <lineage>
        <taxon>Bacteria</taxon>
        <taxon>Bacillati</taxon>
        <taxon>Chloroflexota</taxon>
        <taxon>Ktedonobacteria</taxon>
        <taxon>Ktedonobacterales</taxon>
        <taxon>Ktedonobacteraceae</taxon>
        <taxon>Ktedonobacter</taxon>
    </lineage>
</organism>
<dbReference type="PANTHER" id="PTHR43037:SF1">
    <property type="entry name" value="BLL1128 PROTEIN"/>
    <property type="match status" value="1"/>
</dbReference>
<keyword evidence="1" id="KW-0732">Signal</keyword>
<sequence length="331" mass="36665">MRWKKDQKGKVNGTQGMKRKVEWKALRICAVLSCINMLLLYSLWSYLSTSATFQSFSRELILQHQAQPPSPGVSASSYLGYTAHVFPSQGDSLVYYLYIPAHYNPAHKYPLVLLLHGGGERSKPGNTLSQNEKLLLNDPYASVWSADYNAPGNPHIQQNWPCFVVIPQMESSQQWVNVDVHQGSYVQPSQPSTPLLLTKELLDALQHMYTGIDSNRLYITGLSNGGLGTWDAIERWPTYFAAAAPIAGAGDPSKAAVLKNLPIWAFHGSMDPTIPVSGSREMIAAIQAAGGHPHYTEFAGQGHGVWPYVYSLNTSPLRVTGFFSWLFSQHK</sequence>
<dbReference type="PANTHER" id="PTHR43037">
    <property type="entry name" value="UNNAMED PRODUCT-RELATED"/>
    <property type="match status" value="1"/>
</dbReference>
<keyword evidence="2" id="KW-0472">Membrane</keyword>
<dbReference type="AlphaFoldDB" id="D6TQD4"/>
<reference evidence="3 4" key="1">
    <citation type="journal article" date="2011" name="Stand. Genomic Sci.">
        <title>Non-contiguous finished genome sequence and contextual data of the filamentous soil bacterium Ktedonobacter racemifer type strain (SOSP1-21).</title>
        <authorList>
            <person name="Chang Y.J."/>
            <person name="Land M."/>
            <person name="Hauser L."/>
            <person name="Chertkov O."/>
            <person name="Del Rio T.G."/>
            <person name="Nolan M."/>
            <person name="Copeland A."/>
            <person name="Tice H."/>
            <person name="Cheng J.F."/>
            <person name="Lucas S."/>
            <person name="Han C."/>
            <person name="Goodwin L."/>
            <person name="Pitluck S."/>
            <person name="Ivanova N."/>
            <person name="Ovchinikova G."/>
            <person name="Pati A."/>
            <person name="Chen A."/>
            <person name="Palaniappan K."/>
            <person name="Mavromatis K."/>
            <person name="Liolios K."/>
            <person name="Brettin T."/>
            <person name="Fiebig A."/>
            <person name="Rohde M."/>
            <person name="Abt B."/>
            <person name="Goker M."/>
            <person name="Detter J.C."/>
            <person name="Woyke T."/>
            <person name="Bristow J."/>
            <person name="Eisen J.A."/>
            <person name="Markowitz V."/>
            <person name="Hugenholtz P."/>
            <person name="Kyrpides N.C."/>
            <person name="Klenk H.P."/>
            <person name="Lapidus A."/>
        </authorList>
    </citation>
    <scope>NUCLEOTIDE SEQUENCE [LARGE SCALE GENOMIC DNA]</scope>
    <source>
        <strain evidence="4">DSM 44963</strain>
    </source>
</reference>
<dbReference type="STRING" id="485913.Krac_7021"/>
<dbReference type="InParanoid" id="D6TQD4"/>
<feature type="transmembrane region" description="Helical" evidence="2">
    <location>
        <begin position="25"/>
        <end position="47"/>
    </location>
</feature>
<gene>
    <name evidence="3" type="ORF">Krac_7021</name>
</gene>
<proteinExistence type="predicted"/>
<keyword evidence="2" id="KW-1133">Transmembrane helix</keyword>
<dbReference type="Gene3D" id="3.40.50.1820">
    <property type="entry name" value="alpha/beta hydrolase"/>
    <property type="match status" value="1"/>
</dbReference>
<dbReference type="SUPFAM" id="SSF53474">
    <property type="entry name" value="alpha/beta-Hydrolases"/>
    <property type="match status" value="1"/>
</dbReference>
<evidence type="ECO:0000313" key="3">
    <source>
        <dbReference type="EMBL" id="EFH85782.1"/>
    </source>
</evidence>
<evidence type="ECO:0000256" key="1">
    <source>
        <dbReference type="ARBA" id="ARBA00022729"/>
    </source>
</evidence>
<dbReference type="Proteomes" id="UP000004508">
    <property type="component" value="Unassembled WGS sequence"/>
</dbReference>
<evidence type="ECO:0000256" key="2">
    <source>
        <dbReference type="SAM" id="Phobius"/>
    </source>
</evidence>
<keyword evidence="4" id="KW-1185">Reference proteome</keyword>
<dbReference type="InterPro" id="IPR050955">
    <property type="entry name" value="Plant_Biomass_Hydrol_Est"/>
</dbReference>
<protein>
    <submittedName>
        <fullName evidence="3">Peptidase</fullName>
    </submittedName>
</protein>
<dbReference type="InterPro" id="IPR029058">
    <property type="entry name" value="AB_hydrolase_fold"/>
</dbReference>
<comment type="caution">
    <text evidence="3">The sequence shown here is derived from an EMBL/GenBank/DDBJ whole genome shotgun (WGS) entry which is preliminary data.</text>
</comment>
<evidence type="ECO:0000313" key="4">
    <source>
        <dbReference type="Proteomes" id="UP000004508"/>
    </source>
</evidence>
<dbReference type="eggNOG" id="COG4099">
    <property type="taxonomic scope" value="Bacteria"/>
</dbReference>
<dbReference type="EMBL" id="ADVG01000002">
    <property type="protein sequence ID" value="EFH85782.1"/>
    <property type="molecule type" value="Genomic_DNA"/>
</dbReference>
<keyword evidence="2" id="KW-0812">Transmembrane</keyword>